<feature type="transmembrane region" description="Helical" evidence="8">
    <location>
        <begin position="143"/>
        <end position="166"/>
    </location>
</feature>
<organism evidence="11 12">
    <name type="scientific">Gordonia amarae NBRC 15530</name>
    <dbReference type="NCBI Taxonomy" id="1075090"/>
    <lineage>
        <taxon>Bacteria</taxon>
        <taxon>Bacillati</taxon>
        <taxon>Actinomycetota</taxon>
        <taxon>Actinomycetes</taxon>
        <taxon>Mycobacteriales</taxon>
        <taxon>Gordoniaceae</taxon>
        <taxon>Gordonia</taxon>
    </lineage>
</organism>
<evidence type="ECO:0000259" key="9">
    <source>
        <dbReference type="PROSITE" id="PS50893"/>
    </source>
</evidence>
<evidence type="ECO:0000256" key="8">
    <source>
        <dbReference type="SAM" id="Phobius"/>
    </source>
</evidence>
<feature type="domain" description="ABC transporter" evidence="9">
    <location>
        <begin position="409"/>
        <end position="620"/>
    </location>
</feature>
<keyword evidence="4 11" id="KW-0067">ATP-binding</keyword>
<dbReference type="InterPro" id="IPR011527">
    <property type="entry name" value="ABC1_TM_dom"/>
</dbReference>
<evidence type="ECO:0000313" key="12">
    <source>
        <dbReference type="Proteomes" id="UP000006023"/>
    </source>
</evidence>
<dbReference type="GO" id="GO:0005524">
    <property type="term" value="F:ATP binding"/>
    <property type="evidence" value="ECO:0007669"/>
    <property type="project" value="UniProtKB-KW"/>
</dbReference>
<dbReference type="Gene3D" id="1.20.1560.10">
    <property type="entry name" value="ABC transporter type 1, transmembrane domain"/>
    <property type="match status" value="1"/>
</dbReference>
<dbReference type="STRING" id="1075090.GOAMR_61_00750"/>
<dbReference type="GO" id="GO:0016887">
    <property type="term" value="F:ATP hydrolysis activity"/>
    <property type="evidence" value="ECO:0007669"/>
    <property type="project" value="InterPro"/>
</dbReference>
<comment type="caution">
    <text evidence="11">The sequence shown here is derived from an EMBL/GenBank/DDBJ whole genome shotgun (WGS) entry which is preliminary data.</text>
</comment>
<evidence type="ECO:0000256" key="3">
    <source>
        <dbReference type="ARBA" id="ARBA00022741"/>
    </source>
</evidence>
<name>G7GTQ4_9ACTN</name>
<feature type="transmembrane region" description="Helical" evidence="8">
    <location>
        <begin position="24"/>
        <end position="51"/>
    </location>
</feature>
<keyword evidence="2 8" id="KW-0812">Transmembrane</keyword>
<feature type="compositionally biased region" description="Low complexity" evidence="7">
    <location>
        <begin position="358"/>
        <end position="372"/>
    </location>
</feature>
<dbReference type="GO" id="GO:0005886">
    <property type="term" value="C:plasma membrane"/>
    <property type="evidence" value="ECO:0007669"/>
    <property type="project" value="UniProtKB-SubCell"/>
</dbReference>
<dbReference type="Pfam" id="PF00664">
    <property type="entry name" value="ABC_membrane"/>
    <property type="match status" value="1"/>
</dbReference>
<evidence type="ECO:0000256" key="1">
    <source>
        <dbReference type="ARBA" id="ARBA00004651"/>
    </source>
</evidence>
<evidence type="ECO:0000256" key="4">
    <source>
        <dbReference type="ARBA" id="ARBA00022840"/>
    </source>
</evidence>
<evidence type="ECO:0000256" key="6">
    <source>
        <dbReference type="ARBA" id="ARBA00023136"/>
    </source>
</evidence>
<dbReference type="PROSITE" id="PS50929">
    <property type="entry name" value="ABC_TM1F"/>
    <property type="match status" value="1"/>
</dbReference>
<feature type="region of interest" description="Disordered" evidence="7">
    <location>
        <begin position="358"/>
        <end position="405"/>
    </location>
</feature>
<dbReference type="PROSITE" id="PS50893">
    <property type="entry name" value="ABC_TRANSPORTER_2"/>
    <property type="match status" value="1"/>
</dbReference>
<keyword evidence="6 8" id="KW-0472">Membrane</keyword>
<dbReference type="PANTHER" id="PTHR24221:SF590">
    <property type="entry name" value="COMPONENT LINKED WITH THE ASSEMBLY OF CYTOCHROME' TRANSPORT TRANSMEMBRANE ATP-BINDING PROTEIN ABC TRANSPORTER CYDD-RELATED"/>
    <property type="match status" value="1"/>
</dbReference>
<gene>
    <name evidence="11" type="primary">cydD</name>
    <name evidence="11" type="ORF">GOAMR_61_00750</name>
</gene>
<dbReference type="SMART" id="SM00382">
    <property type="entry name" value="AAA"/>
    <property type="match status" value="1"/>
</dbReference>
<dbReference type="PANTHER" id="PTHR24221">
    <property type="entry name" value="ATP-BINDING CASSETTE SUB-FAMILY B"/>
    <property type="match status" value="1"/>
</dbReference>
<comment type="subcellular location">
    <subcellularLocation>
        <location evidence="1">Cell membrane</location>
        <topology evidence="1">Multi-pass membrane protein</topology>
    </subcellularLocation>
</comment>
<dbReference type="SUPFAM" id="SSF90123">
    <property type="entry name" value="ABC transporter transmembrane region"/>
    <property type="match status" value="1"/>
</dbReference>
<evidence type="ECO:0000256" key="7">
    <source>
        <dbReference type="SAM" id="MobiDB-lite"/>
    </source>
</evidence>
<dbReference type="InterPro" id="IPR003593">
    <property type="entry name" value="AAA+_ATPase"/>
</dbReference>
<sequence>MSTSESSGPPVDPRLLRYSPASRMYVAVTALLAFGTVVAVIVAAAMTASILSELIVDESKRSLPAQATHLILLACALAARVAMTFGHDRYAHRASARVIAQLRARALDSLTDPARTSPRELLARRDDASTVLLRGLDALTPYLSGYVPSLILTMTVTPTVIVVIGLTDWPSALIIVITIPLIPLFMILVGLMTKDRTERKLATMSRLTAQTLDLIAGLPTLRALGRARAQAGRVAELGAAHRRSTMSALRVAFLSGAILELLATLCVALVAVGIGVRLVNGDMSLYAGVLALVLAPEAYLPLRQVGSKFHDSADGLAAAKEAFALIEPPVPSVEVPRPSVGVPGSSVEVPGSSVEVPRSSVEVPRSSVEVRGAQATSLETSRADSVVSPGFEAPRPAARRTSTSEGEGVVLEGVGVCGRDGWAPKGLSATIRPGRLTMITGPNGSGKSTALEVIMGLLEPDEGRVLRGGLDLDEFRRRIAWLPQQPVVMPGTVADNLTLFADATRTDLDAAAAVTGFDEVLAGLPDGYDTMLGAGGVGLSAGQRQRLALTRVLVSDGTLLLLDEPTAHLDPASHERVLARLRERADGGDAVVVVAHGAEVLRHADEVVEMATAVTEATHA</sequence>
<dbReference type="Pfam" id="PF00005">
    <property type="entry name" value="ABC_tran"/>
    <property type="match status" value="1"/>
</dbReference>
<dbReference type="InterPro" id="IPR036640">
    <property type="entry name" value="ABC1_TM_sf"/>
</dbReference>
<dbReference type="InterPro" id="IPR027417">
    <property type="entry name" value="P-loop_NTPase"/>
</dbReference>
<feature type="domain" description="ABC transmembrane type-1" evidence="10">
    <location>
        <begin position="27"/>
        <end position="314"/>
    </location>
</feature>
<keyword evidence="12" id="KW-1185">Reference proteome</keyword>
<protein>
    <submittedName>
        <fullName evidence="11">ABC transporter permease/ATP-binding protein CydD</fullName>
    </submittedName>
</protein>
<dbReference type="SUPFAM" id="SSF52540">
    <property type="entry name" value="P-loop containing nucleoside triphosphate hydrolases"/>
    <property type="match status" value="1"/>
</dbReference>
<dbReference type="EMBL" id="BAED01000061">
    <property type="protein sequence ID" value="GAB06979.1"/>
    <property type="molecule type" value="Genomic_DNA"/>
</dbReference>
<keyword evidence="3" id="KW-0547">Nucleotide-binding</keyword>
<dbReference type="InterPro" id="IPR003439">
    <property type="entry name" value="ABC_transporter-like_ATP-bd"/>
</dbReference>
<dbReference type="GO" id="GO:0140359">
    <property type="term" value="F:ABC-type transporter activity"/>
    <property type="evidence" value="ECO:0007669"/>
    <property type="project" value="InterPro"/>
</dbReference>
<reference evidence="11 12" key="1">
    <citation type="submission" date="2011-11" db="EMBL/GenBank/DDBJ databases">
        <title>Whole genome shotgun sequence of Gordonia amarae NBRC 15530.</title>
        <authorList>
            <person name="Takarada H."/>
            <person name="Hosoyama A."/>
            <person name="Tsuchikane K."/>
            <person name="Katsumata H."/>
            <person name="Yamazaki S."/>
            <person name="Fujita N."/>
        </authorList>
    </citation>
    <scope>NUCLEOTIDE SEQUENCE [LARGE SCALE GENOMIC DNA]</scope>
    <source>
        <strain evidence="11 12">NBRC 15530</strain>
    </source>
</reference>
<keyword evidence="5 8" id="KW-1133">Transmembrane helix</keyword>
<dbReference type="InterPro" id="IPR039421">
    <property type="entry name" value="Type_1_exporter"/>
</dbReference>
<evidence type="ECO:0000313" key="11">
    <source>
        <dbReference type="EMBL" id="GAB06979.1"/>
    </source>
</evidence>
<evidence type="ECO:0000256" key="2">
    <source>
        <dbReference type="ARBA" id="ARBA00022692"/>
    </source>
</evidence>
<dbReference type="eggNOG" id="COG4988">
    <property type="taxonomic scope" value="Bacteria"/>
</dbReference>
<evidence type="ECO:0000259" key="10">
    <source>
        <dbReference type="PROSITE" id="PS50929"/>
    </source>
</evidence>
<feature type="transmembrane region" description="Helical" evidence="8">
    <location>
        <begin position="63"/>
        <end position="83"/>
    </location>
</feature>
<dbReference type="CDD" id="cd18584">
    <property type="entry name" value="ABC_6TM_AarD_CydD"/>
    <property type="match status" value="1"/>
</dbReference>
<dbReference type="Proteomes" id="UP000006023">
    <property type="component" value="Unassembled WGS sequence"/>
</dbReference>
<dbReference type="Gene3D" id="3.40.50.300">
    <property type="entry name" value="P-loop containing nucleotide triphosphate hydrolases"/>
    <property type="match status" value="1"/>
</dbReference>
<proteinExistence type="predicted"/>
<evidence type="ECO:0000256" key="5">
    <source>
        <dbReference type="ARBA" id="ARBA00022989"/>
    </source>
</evidence>
<accession>G7GTQ4</accession>
<feature type="transmembrane region" description="Helical" evidence="8">
    <location>
        <begin position="172"/>
        <end position="191"/>
    </location>
</feature>
<feature type="transmembrane region" description="Helical" evidence="8">
    <location>
        <begin position="251"/>
        <end position="279"/>
    </location>
</feature>
<dbReference type="AlphaFoldDB" id="G7GTQ4"/>